<protein>
    <submittedName>
        <fullName evidence="2">Uncharacterized protein</fullName>
    </submittedName>
</protein>
<name>A0A226D5Y5_FOLCA</name>
<dbReference type="Proteomes" id="UP000198287">
    <property type="component" value="Unassembled WGS sequence"/>
</dbReference>
<dbReference type="AlphaFoldDB" id="A0A226D5Y5"/>
<proteinExistence type="predicted"/>
<evidence type="ECO:0000313" key="2">
    <source>
        <dbReference type="EMBL" id="OXA40284.1"/>
    </source>
</evidence>
<evidence type="ECO:0000256" key="1">
    <source>
        <dbReference type="SAM" id="Phobius"/>
    </source>
</evidence>
<organism evidence="2 3">
    <name type="scientific">Folsomia candida</name>
    <name type="common">Springtail</name>
    <dbReference type="NCBI Taxonomy" id="158441"/>
    <lineage>
        <taxon>Eukaryota</taxon>
        <taxon>Metazoa</taxon>
        <taxon>Ecdysozoa</taxon>
        <taxon>Arthropoda</taxon>
        <taxon>Hexapoda</taxon>
        <taxon>Collembola</taxon>
        <taxon>Entomobryomorpha</taxon>
        <taxon>Isotomoidea</taxon>
        <taxon>Isotomidae</taxon>
        <taxon>Proisotominae</taxon>
        <taxon>Folsomia</taxon>
    </lineage>
</organism>
<evidence type="ECO:0000313" key="3">
    <source>
        <dbReference type="Proteomes" id="UP000198287"/>
    </source>
</evidence>
<reference evidence="2 3" key="1">
    <citation type="submission" date="2015-12" db="EMBL/GenBank/DDBJ databases">
        <title>The genome of Folsomia candida.</title>
        <authorList>
            <person name="Faddeeva A."/>
            <person name="Derks M.F."/>
            <person name="Anvar Y."/>
            <person name="Smit S."/>
            <person name="Van Straalen N."/>
            <person name="Roelofs D."/>
        </authorList>
    </citation>
    <scope>NUCLEOTIDE SEQUENCE [LARGE SCALE GENOMIC DNA]</scope>
    <source>
        <strain evidence="2 3">VU population</strain>
        <tissue evidence="2">Whole body</tissue>
    </source>
</reference>
<keyword evidence="1" id="KW-0472">Membrane</keyword>
<comment type="caution">
    <text evidence="2">The sequence shown here is derived from an EMBL/GenBank/DDBJ whole genome shotgun (WGS) entry which is preliminary data.</text>
</comment>
<keyword evidence="3" id="KW-1185">Reference proteome</keyword>
<keyword evidence="1" id="KW-1133">Transmembrane helix</keyword>
<dbReference type="EMBL" id="LNIX01000034">
    <property type="protein sequence ID" value="OXA40284.1"/>
    <property type="molecule type" value="Genomic_DNA"/>
</dbReference>
<feature type="transmembrane region" description="Helical" evidence="1">
    <location>
        <begin position="193"/>
        <end position="218"/>
    </location>
</feature>
<keyword evidence="1" id="KW-0812">Transmembrane</keyword>
<accession>A0A226D5Y5</accession>
<sequence>MFHSEFLSLLKLHIKICQFLQCVAISWDEKEEISIQTRSLKQARSFKWQCTLSLIYCGAMFLHTSFGRLSQTDKFQGAVFLTVAILATASRLVMDNSGVQMLNTLLKFEKNVIQGYPQAPPRFSDKIMAMFIQLCEISVPLIPLLQLTLLTYEPCTAPFLLSMDPTCKIVMVSRCIKLVQWTFSLAVHLFETWLWLTFMYSASVWVAYVLFAGIMCILS</sequence>
<gene>
    <name evidence="2" type="ORF">Fcan01_24852</name>
</gene>